<organism evidence="2">
    <name type="scientific">Tanacetum cinerariifolium</name>
    <name type="common">Dalmatian daisy</name>
    <name type="synonym">Chrysanthemum cinerariifolium</name>
    <dbReference type="NCBI Taxonomy" id="118510"/>
    <lineage>
        <taxon>Eukaryota</taxon>
        <taxon>Viridiplantae</taxon>
        <taxon>Streptophyta</taxon>
        <taxon>Embryophyta</taxon>
        <taxon>Tracheophyta</taxon>
        <taxon>Spermatophyta</taxon>
        <taxon>Magnoliopsida</taxon>
        <taxon>eudicotyledons</taxon>
        <taxon>Gunneridae</taxon>
        <taxon>Pentapetalae</taxon>
        <taxon>asterids</taxon>
        <taxon>campanulids</taxon>
        <taxon>Asterales</taxon>
        <taxon>Asteraceae</taxon>
        <taxon>Asteroideae</taxon>
        <taxon>Anthemideae</taxon>
        <taxon>Anthemidinae</taxon>
        <taxon>Tanacetum</taxon>
    </lineage>
</organism>
<proteinExistence type="inferred from homology"/>
<sequence>MSAHQRWNVFSGESNADSDLIFTSKSKRITGWHKMHINVYLPNNSNDEDNCDFNIKGCFTKERNCTIHTEESSSPIAQMHKFQPLKNAKLTKGKYMVTVNPNVDYAFVVALIAILDGMNNADKKKSHAGAVGGVLDALGNLDLS</sequence>
<dbReference type="SUPFAM" id="SSF54518">
    <property type="entry name" value="Tubby C-terminal domain-like"/>
    <property type="match status" value="1"/>
</dbReference>
<dbReference type="InterPro" id="IPR007612">
    <property type="entry name" value="LOR"/>
</dbReference>
<comment type="similarity">
    <text evidence="1">Belongs to the LOR family.</text>
</comment>
<accession>A0A6L2NCW2</accession>
<dbReference type="InterPro" id="IPR038595">
    <property type="entry name" value="LOR_sf"/>
</dbReference>
<dbReference type="PANTHER" id="PTHR31087">
    <property type="match status" value="1"/>
</dbReference>
<dbReference type="Pfam" id="PF04525">
    <property type="entry name" value="LOR"/>
    <property type="match status" value="1"/>
</dbReference>
<name>A0A6L2NCW2_TANCI</name>
<comment type="caution">
    <text evidence="2">The sequence shown here is derived from an EMBL/GenBank/DDBJ whole genome shotgun (WGS) entry which is preliminary data.</text>
</comment>
<evidence type="ECO:0000256" key="1">
    <source>
        <dbReference type="ARBA" id="ARBA00005437"/>
    </source>
</evidence>
<gene>
    <name evidence="2" type="ORF">Tci_054413</name>
</gene>
<dbReference type="AlphaFoldDB" id="A0A6L2NCW2"/>
<reference evidence="2" key="1">
    <citation type="journal article" date="2019" name="Sci. Rep.">
        <title>Draft genome of Tanacetum cinerariifolium, the natural source of mosquito coil.</title>
        <authorList>
            <person name="Yamashiro T."/>
            <person name="Shiraishi A."/>
            <person name="Satake H."/>
            <person name="Nakayama K."/>
        </authorList>
    </citation>
    <scope>NUCLEOTIDE SEQUENCE</scope>
</reference>
<protein>
    <submittedName>
        <fullName evidence="2">Uncharacterized protein</fullName>
    </submittedName>
</protein>
<dbReference type="PANTHER" id="PTHR31087:SF122">
    <property type="entry name" value="TUBBY-LIKE PROTEIN"/>
    <property type="match status" value="1"/>
</dbReference>
<evidence type="ECO:0000313" key="2">
    <source>
        <dbReference type="EMBL" id="GEU82435.1"/>
    </source>
</evidence>
<dbReference type="Gene3D" id="2.40.160.200">
    <property type="entry name" value="LURP1-related"/>
    <property type="match status" value="1"/>
</dbReference>
<dbReference type="EMBL" id="BKCJ010008478">
    <property type="protein sequence ID" value="GEU82435.1"/>
    <property type="molecule type" value="Genomic_DNA"/>
</dbReference>
<dbReference type="InterPro" id="IPR025659">
    <property type="entry name" value="Tubby-like_C"/>
</dbReference>